<dbReference type="AlphaFoldDB" id="A0A0F9D5C2"/>
<organism evidence="1">
    <name type="scientific">marine sediment metagenome</name>
    <dbReference type="NCBI Taxonomy" id="412755"/>
    <lineage>
        <taxon>unclassified sequences</taxon>
        <taxon>metagenomes</taxon>
        <taxon>ecological metagenomes</taxon>
    </lineage>
</organism>
<proteinExistence type="predicted"/>
<accession>A0A0F9D5C2</accession>
<reference evidence="1" key="1">
    <citation type="journal article" date="2015" name="Nature">
        <title>Complex archaea that bridge the gap between prokaryotes and eukaryotes.</title>
        <authorList>
            <person name="Spang A."/>
            <person name="Saw J.H."/>
            <person name="Jorgensen S.L."/>
            <person name="Zaremba-Niedzwiedzka K."/>
            <person name="Martijn J."/>
            <person name="Lind A.E."/>
            <person name="van Eijk R."/>
            <person name="Schleper C."/>
            <person name="Guy L."/>
            <person name="Ettema T.J."/>
        </authorList>
    </citation>
    <scope>NUCLEOTIDE SEQUENCE</scope>
</reference>
<comment type="caution">
    <text evidence="1">The sequence shown here is derived from an EMBL/GenBank/DDBJ whole genome shotgun (WGS) entry which is preliminary data.</text>
</comment>
<gene>
    <name evidence="1" type="ORF">LCGC14_2240390</name>
</gene>
<sequence>MRDDTRLIEKENWRKAPGVLANAADCNSAFATRNYSVTCNARYVITVIKGYHIWWCSAHHQPHTHCTMDKVANKEGS</sequence>
<protein>
    <submittedName>
        <fullName evidence="1">Uncharacterized protein</fullName>
    </submittedName>
</protein>
<dbReference type="EMBL" id="LAZR01030328">
    <property type="protein sequence ID" value="KKL56943.1"/>
    <property type="molecule type" value="Genomic_DNA"/>
</dbReference>
<name>A0A0F9D5C2_9ZZZZ</name>
<evidence type="ECO:0000313" key="1">
    <source>
        <dbReference type="EMBL" id="KKL56943.1"/>
    </source>
</evidence>